<keyword evidence="2" id="KW-1185">Reference proteome</keyword>
<dbReference type="Proteomes" id="UP000274131">
    <property type="component" value="Unassembled WGS sequence"/>
</dbReference>
<sequence>MPVGRAGEIQDLYEDTLLDERKSITQKTVETRRLVDLWEKDPPLGRPKDAPLAAADSGFRYVEQPHQASSYMNGYDPSLSSYSYRSEQRREYVSVFQDYIIFLHRPAAARAHYNHFGSTLILRGQKQVTVVTGVWSV</sequence>
<dbReference type="WBParaSite" id="EVEC_0000616001-mRNA-1">
    <property type="protein sequence ID" value="EVEC_0000616001-mRNA-1"/>
    <property type="gene ID" value="EVEC_0000616001"/>
</dbReference>
<name>A0A0N4V799_ENTVE</name>
<reference evidence="1 2" key="2">
    <citation type="submission" date="2018-10" db="EMBL/GenBank/DDBJ databases">
        <authorList>
            <consortium name="Pathogen Informatics"/>
        </authorList>
    </citation>
    <scope>NUCLEOTIDE SEQUENCE [LARGE SCALE GENOMIC DNA]</scope>
</reference>
<reference evidence="3" key="1">
    <citation type="submission" date="2017-02" db="UniProtKB">
        <authorList>
            <consortium name="WormBaseParasite"/>
        </authorList>
    </citation>
    <scope>IDENTIFICATION</scope>
</reference>
<dbReference type="AlphaFoldDB" id="A0A0N4V799"/>
<protein>
    <submittedName>
        <fullName evidence="3">SH2 domain-containing protein</fullName>
    </submittedName>
</protein>
<proteinExistence type="predicted"/>
<organism evidence="3">
    <name type="scientific">Enterobius vermicularis</name>
    <name type="common">Human pinworm</name>
    <dbReference type="NCBI Taxonomy" id="51028"/>
    <lineage>
        <taxon>Eukaryota</taxon>
        <taxon>Metazoa</taxon>
        <taxon>Ecdysozoa</taxon>
        <taxon>Nematoda</taxon>
        <taxon>Chromadorea</taxon>
        <taxon>Rhabditida</taxon>
        <taxon>Spirurina</taxon>
        <taxon>Oxyuridomorpha</taxon>
        <taxon>Oxyuroidea</taxon>
        <taxon>Oxyuridae</taxon>
        <taxon>Enterobius</taxon>
    </lineage>
</organism>
<evidence type="ECO:0000313" key="1">
    <source>
        <dbReference type="EMBL" id="VDD91020.1"/>
    </source>
</evidence>
<accession>A0A0N4V799</accession>
<evidence type="ECO:0000313" key="2">
    <source>
        <dbReference type="Proteomes" id="UP000274131"/>
    </source>
</evidence>
<dbReference type="OrthoDB" id="5824092at2759"/>
<evidence type="ECO:0000313" key="3">
    <source>
        <dbReference type="WBParaSite" id="EVEC_0000616001-mRNA-1"/>
    </source>
</evidence>
<dbReference type="STRING" id="51028.A0A0N4V799"/>
<gene>
    <name evidence="1" type="ORF">EVEC_LOCUS5771</name>
</gene>
<dbReference type="EMBL" id="UXUI01008264">
    <property type="protein sequence ID" value="VDD91020.1"/>
    <property type="molecule type" value="Genomic_DNA"/>
</dbReference>